<dbReference type="Proteomes" id="UP000309174">
    <property type="component" value="Unassembled WGS sequence"/>
</dbReference>
<evidence type="ECO:0000256" key="1">
    <source>
        <dbReference type="SAM" id="MobiDB-lite"/>
    </source>
</evidence>
<comment type="caution">
    <text evidence="2">The sequence shown here is derived from an EMBL/GenBank/DDBJ whole genome shotgun (WGS) entry which is preliminary data.</text>
</comment>
<feature type="region of interest" description="Disordered" evidence="1">
    <location>
        <begin position="66"/>
        <end position="93"/>
    </location>
</feature>
<reference evidence="2 3" key="1">
    <citation type="submission" date="2019-05" db="EMBL/GenBank/DDBJ databases">
        <title>Draft genome sequence of Actinomadura sp. 14C53.</title>
        <authorList>
            <person name="Saricaoglu S."/>
            <person name="Isik K."/>
        </authorList>
    </citation>
    <scope>NUCLEOTIDE SEQUENCE [LARGE SCALE GENOMIC DNA]</scope>
    <source>
        <strain evidence="2 3">14C53</strain>
    </source>
</reference>
<evidence type="ECO:0000313" key="2">
    <source>
        <dbReference type="EMBL" id="TMR02217.1"/>
    </source>
</evidence>
<gene>
    <name evidence="2" type="ORF">ETD83_13045</name>
</gene>
<evidence type="ECO:0000313" key="3">
    <source>
        <dbReference type="Proteomes" id="UP000309174"/>
    </source>
</evidence>
<sequence>MLTENGMEFMPDHPVEGFAHEPYTVARYYRGPDFGRSILRVLRKAFDAQLAAGRITLSLKTRLTGHTVPGCSNQDHGPGASGSAGSLAGSRVT</sequence>
<dbReference type="EMBL" id="VCKW01000053">
    <property type="protein sequence ID" value="TMR02217.1"/>
    <property type="molecule type" value="Genomic_DNA"/>
</dbReference>
<protein>
    <submittedName>
        <fullName evidence="2">Uncharacterized protein</fullName>
    </submittedName>
</protein>
<keyword evidence="3" id="KW-1185">Reference proteome</keyword>
<dbReference type="OrthoDB" id="9813348at2"/>
<proteinExistence type="predicted"/>
<dbReference type="RefSeq" id="WP_138645364.1">
    <property type="nucleotide sequence ID" value="NZ_VCKW01000053.1"/>
</dbReference>
<dbReference type="AlphaFoldDB" id="A0A5C4JFU9"/>
<accession>A0A5C4JFU9</accession>
<feature type="compositionally biased region" description="Low complexity" evidence="1">
    <location>
        <begin position="81"/>
        <end position="93"/>
    </location>
</feature>
<organism evidence="2 3">
    <name type="scientific">Actinomadura soli</name>
    <dbReference type="NCBI Taxonomy" id="2508997"/>
    <lineage>
        <taxon>Bacteria</taxon>
        <taxon>Bacillati</taxon>
        <taxon>Actinomycetota</taxon>
        <taxon>Actinomycetes</taxon>
        <taxon>Streptosporangiales</taxon>
        <taxon>Thermomonosporaceae</taxon>
        <taxon>Actinomadura</taxon>
    </lineage>
</organism>
<name>A0A5C4JFU9_9ACTN</name>